<dbReference type="Proteomes" id="UP000177126">
    <property type="component" value="Unassembled WGS sequence"/>
</dbReference>
<proteinExistence type="predicted"/>
<protein>
    <submittedName>
        <fullName evidence="1">Uncharacterized protein</fullName>
    </submittedName>
</protein>
<dbReference type="EMBL" id="MHNF01000008">
    <property type="protein sequence ID" value="OGZ41797.1"/>
    <property type="molecule type" value="Genomic_DNA"/>
</dbReference>
<accession>A0A1G2FVG0</accession>
<comment type="caution">
    <text evidence="1">The sequence shown here is derived from an EMBL/GenBank/DDBJ whole genome shotgun (WGS) entry which is preliminary data.</text>
</comment>
<organism evidence="1 2">
    <name type="scientific">Candidatus Portnoybacteria bacterium RIFCSPLOWO2_02_FULL_39_11</name>
    <dbReference type="NCBI Taxonomy" id="1802001"/>
    <lineage>
        <taxon>Bacteria</taxon>
        <taxon>Candidatus Portnoyibacteriota</taxon>
    </lineage>
</organism>
<dbReference type="AlphaFoldDB" id="A0A1G2FVG0"/>
<evidence type="ECO:0000313" key="1">
    <source>
        <dbReference type="EMBL" id="OGZ41797.1"/>
    </source>
</evidence>
<name>A0A1G2FVG0_9BACT</name>
<reference evidence="1 2" key="1">
    <citation type="journal article" date="2016" name="Nat. Commun.">
        <title>Thousands of microbial genomes shed light on interconnected biogeochemical processes in an aquifer system.</title>
        <authorList>
            <person name="Anantharaman K."/>
            <person name="Brown C.T."/>
            <person name="Hug L.A."/>
            <person name="Sharon I."/>
            <person name="Castelle C.J."/>
            <person name="Probst A.J."/>
            <person name="Thomas B.C."/>
            <person name="Singh A."/>
            <person name="Wilkins M.J."/>
            <person name="Karaoz U."/>
            <person name="Brodie E.L."/>
            <person name="Williams K.H."/>
            <person name="Hubbard S.S."/>
            <person name="Banfield J.F."/>
        </authorList>
    </citation>
    <scope>NUCLEOTIDE SEQUENCE [LARGE SCALE GENOMIC DNA]</scope>
</reference>
<sequence>MKSQNSCLCFSYFYNWQRGKKGNSFSFLPSEPISSFAYKTQIINYRILLGERLGSLYALKFKRLLKTKT</sequence>
<gene>
    <name evidence="1" type="ORF">A3B04_01835</name>
</gene>
<evidence type="ECO:0000313" key="2">
    <source>
        <dbReference type="Proteomes" id="UP000177126"/>
    </source>
</evidence>